<evidence type="ECO:0000313" key="1">
    <source>
        <dbReference type="EMBL" id="KAI8650424.1"/>
    </source>
</evidence>
<evidence type="ECO:0000313" key="2">
    <source>
        <dbReference type="Proteomes" id="UP001065298"/>
    </source>
</evidence>
<keyword evidence="2" id="KW-1185">Reference proteome</keyword>
<reference evidence="1" key="1">
    <citation type="submission" date="2022-06" db="EMBL/GenBank/DDBJ databases">
        <title>Fusarium solani species complex genomes reveal bases of compartmentalisation and animal pathogenesis.</title>
        <authorList>
            <person name="Tsai I.J."/>
        </authorList>
    </citation>
    <scope>NUCLEOTIDE SEQUENCE</scope>
    <source>
        <strain evidence="1">Fu6.1</strain>
    </source>
</reference>
<accession>A0ACC0QC05</accession>
<comment type="caution">
    <text evidence="1">The sequence shown here is derived from an EMBL/GenBank/DDBJ whole genome shotgun (WGS) entry which is preliminary data.</text>
</comment>
<protein>
    <submittedName>
        <fullName evidence="1">Fungal-trans domain-containing protein</fullName>
    </submittedName>
</protein>
<dbReference type="Proteomes" id="UP001065298">
    <property type="component" value="Chromosome 12"/>
</dbReference>
<dbReference type="EMBL" id="CM046514">
    <property type="protein sequence ID" value="KAI8650424.1"/>
    <property type="molecule type" value="Genomic_DNA"/>
</dbReference>
<proteinExistence type="predicted"/>
<organism evidence="1 2">
    <name type="scientific">Fusarium keratoplasticum</name>
    <dbReference type="NCBI Taxonomy" id="1328300"/>
    <lineage>
        <taxon>Eukaryota</taxon>
        <taxon>Fungi</taxon>
        <taxon>Dikarya</taxon>
        <taxon>Ascomycota</taxon>
        <taxon>Pezizomycotina</taxon>
        <taxon>Sordariomycetes</taxon>
        <taxon>Hypocreomycetidae</taxon>
        <taxon>Hypocreales</taxon>
        <taxon>Nectriaceae</taxon>
        <taxon>Fusarium</taxon>
        <taxon>Fusarium solani species complex</taxon>
    </lineage>
</organism>
<sequence length="942" mass="104798">MADTTSPAAASSPKSQKSDTPPTADAAPIEVGDDNPVDDGDSALGTEASSSSASISSSILDYRTMHGRTYHSERGTAQYWAPNDALQNEVMDIHHHLLTIASEDKLHHAPIKKDIDKALDIGTGTGIWAIDFADEYSATEVIGTDLSPIQPSWVPPNLKFEIEDCTQPWTFRPDTFDYIHMRYLVGSVKDWNSLFEQAFHACKPGGWVESFEGVPIMQSDDGSVPDDSAMAGWGKTFIEAGKKLERSFTVVDDNVQEEGMAAAGLVDIESRVFKIPIGRWPKDQNYRNIGLFAQEVLEGDVEGHVLHVADLAWGWPKEQVTVYCAKLRKEIRSGKHHPYYRIKIVYGRKPEVSGEGDISLPDTPATGPTFFGFTGHTEIFQETKNYLSQLRIFDTDFDDASISGSTSQCRVNFQDLSPTIRQTCLAILGCVFGPTYQQLLLQNTMQKPTPFSHFAVPVIVDSLHTAFGPHSYNRKQDLERIAERICNNTSRPLLDIHTSPKAWMDQFCGPNLRWESLGLLWSTLATLPDAFNTLEDAQLNTTGVKTPPASALSFLARCIELAQNFTEGNDLLINLYRLKETSQSGITGDASLICWVTHAEAVAMMTYLGGHAQKDGPNYKPSLCSEYKRHLFAQVFSVDRHGVAFTGRPPLLHRKYCTTPLPLDLSEEELVADEATFTNAVAALDANGWNTHGGIYVSTFCRARVMIIYLLDEIMELALSPGANPSLESLRALKQREMDTISQFPAGLVYNPQDLADPSIDADILTVRMLLQITHLQNLFLLERLLLRHGAPDEGDLLITTFEIVTLTLTFWTQKDRFSQVRRYFEWLLMAFAAPGGGILCLELLQPTFHWKHPKDDRLTRSSLVQQLSLLVGFFDWVGPSAPNADLCANCKIVIQRVLDYHLNDAMGTLGVLEDFNSGLTGPMNFNFDLLNTFDWLDASSR</sequence>
<gene>
    <name evidence="1" type="ORF">NCS57_01376100</name>
</gene>
<name>A0ACC0QC05_9HYPO</name>